<dbReference type="EMBL" id="QGNW01002062">
    <property type="protein sequence ID" value="RVW25789.1"/>
    <property type="molecule type" value="Genomic_DNA"/>
</dbReference>
<gene>
    <name evidence="3" type="ORF">CK203_100217</name>
</gene>
<protein>
    <submittedName>
        <fullName evidence="3">Uncharacterized protein</fullName>
    </submittedName>
</protein>
<feature type="compositionally biased region" description="Low complexity" evidence="1">
    <location>
        <begin position="98"/>
        <end position="109"/>
    </location>
</feature>
<feature type="compositionally biased region" description="Polar residues" evidence="1">
    <location>
        <begin position="120"/>
        <end position="131"/>
    </location>
</feature>
<dbReference type="Proteomes" id="UP000288805">
    <property type="component" value="Unassembled WGS sequence"/>
</dbReference>
<accession>A0A438CRL4</accession>
<comment type="caution">
    <text evidence="3">The sequence shown here is derived from an EMBL/GenBank/DDBJ whole genome shotgun (WGS) entry which is preliminary data.</text>
</comment>
<organism evidence="3 4">
    <name type="scientific">Vitis vinifera</name>
    <name type="common">Grape</name>
    <dbReference type="NCBI Taxonomy" id="29760"/>
    <lineage>
        <taxon>Eukaryota</taxon>
        <taxon>Viridiplantae</taxon>
        <taxon>Streptophyta</taxon>
        <taxon>Embryophyta</taxon>
        <taxon>Tracheophyta</taxon>
        <taxon>Spermatophyta</taxon>
        <taxon>Magnoliopsida</taxon>
        <taxon>eudicotyledons</taxon>
        <taxon>Gunneridae</taxon>
        <taxon>Pentapetalae</taxon>
        <taxon>rosids</taxon>
        <taxon>Vitales</taxon>
        <taxon>Vitaceae</taxon>
        <taxon>Viteae</taxon>
        <taxon>Vitis</taxon>
    </lineage>
</organism>
<keyword evidence="2" id="KW-1133">Transmembrane helix</keyword>
<dbReference type="AlphaFoldDB" id="A0A438CRL4"/>
<reference evidence="3 4" key="1">
    <citation type="journal article" date="2018" name="PLoS Genet.">
        <title>Population sequencing reveals clonal diversity and ancestral inbreeding in the grapevine cultivar Chardonnay.</title>
        <authorList>
            <person name="Roach M.J."/>
            <person name="Johnson D.L."/>
            <person name="Bohlmann J."/>
            <person name="van Vuuren H.J."/>
            <person name="Jones S.J."/>
            <person name="Pretorius I.S."/>
            <person name="Schmidt S.A."/>
            <person name="Borneman A.R."/>
        </authorList>
    </citation>
    <scope>NUCLEOTIDE SEQUENCE [LARGE SCALE GENOMIC DNA]</scope>
    <source>
        <strain evidence="4">cv. Chardonnay</strain>
        <tissue evidence="3">Leaf</tissue>
    </source>
</reference>
<keyword evidence="2" id="KW-0472">Membrane</keyword>
<feature type="region of interest" description="Disordered" evidence="1">
    <location>
        <begin position="94"/>
        <end position="138"/>
    </location>
</feature>
<name>A0A438CRL4_VITVI</name>
<keyword evidence="2" id="KW-0812">Transmembrane</keyword>
<sequence>MIVMRLPYKYSTLKNLSCISLQSKFLKSGDCCFFQVQQLIISLIMKTLLVLCAALGFFLVTLKADAGRVTLEETYKKVGVGANDHFKTIAGTMDNQVASSGDGESSNGSEDADSHRVFQELTNPRGNQPEKSNPGRRG</sequence>
<proteinExistence type="predicted"/>
<evidence type="ECO:0000256" key="1">
    <source>
        <dbReference type="SAM" id="MobiDB-lite"/>
    </source>
</evidence>
<feature type="transmembrane region" description="Helical" evidence="2">
    <location>
        <begin position="39"/>
        <end position="62"/>
    </location>
</feature>
<evidence type="ECO:0000256" key="2">
    <source>
        <dbReference type="SAM" id="Phobius"/>
    </source>
</evidence>
<evidence type="ECO:0000313" key="4">
    <source>
        <dbReference type="Proteomes" id="UP000288805"/>
    </source>
</evidence>
<evidence type="ECO:0000313" key="3">
    <source>
        <dbReference type="EMBL" id="RVW25789.1"/>
    </source>
</evidence>